<dbReference type="AlphaFoldDB" id="A0A655APL3"/>
<proteinExistence type="predicted"/>
<accession>A0A655APL3</accession>
<dbReference type="EMBL" id="CNFT01001492">
    <property type="protein sequence ID" value="CKT35418.1"/>
    <property type="molecule type" value="Genomic_DNA"/>
</dbReference>
<evidence type="ECO:0000313" key="1">
    <source>
        <dbReference type="EMBL" id="CKT35418.1"/>
    </source>
</evidence>
<dbReference type="Proteomes" id="UP000050164">
    <property type="component" value="Unassembled WGS sequence"/>
</dbReference>
<gene>
    <name evidence="1" type="ORF">ERS027659_04290</name>
</gene>
<protein>
    <submittedName>
        <fullName evidence="1">Uncharacterized protein</fullName>
    </submittedName>
</protein>
<reference evidence="1 2" key="1">
    <citation type="submission" date="2015-03" db="EMBL/GenBank/DDBJ databases">
        <authorList>
            <consortium name="Pathogen Informatics"/>
        </authorList>
    </citation>
    <scope>NUCLEOTIDE SEQUENCE [LARGE SCALE GENOMIC DNA]</scope>
    <source>
        <strain evidence="1 2">Bir 185</strain>
    </source>
</reference>
<evidence type="ECO:0000313" key="2">
    <source>
        <dbReference type="Proteomes" id="UP000050164"/>
    </source>
</evidence>
<name>A0A655APL3_MYCTX</name>
<sequence>MAPENIPPSRPAAPIRLPVFSWTTFRYCSMESTFSDVPRVSRICPVTNWAKVSAMIRTASGPNLATSRDAVASR</sequence>
<organism evidence="1 2">
    <name type="scientific">Mycobacterium tuberculosis</name>
    <dbReference type="NCBI Taxonomy" id="1773"/>
    <lineage>
        <taxon>Bacteria</taxon>
        <taxon>Bacillati</taxon>
        <taxon>Actinomycetota</taxon>
        <taxon>Actinomycetes</taxon>
        <taxon>Mycobacteriales</taxon>
        <taxon>Mycobacteriaceae</taxon>
        <taxon>Mycobacterium</taxon>
        <taxon>Mycobacterium tuberculosis complex</taxon>
    </lineage>
</organism>